<organism evidence="2 3">
    <name type="scientific">Arachis hypogaea</name>
    <name type="common">Peanut</name>
    <dbReference type="NCBI Taxonomy" id="3818"/>
    <lineage>
        <taxon>Eukaryota</taxon>
        <taxon>Viridiplantae</taxon>
        <taxon>Streptophyta</taxon>
        <taxon>Embryophyta</taxon>
        <taxon>Tracheophyta</taxon>
        <taxon>Spermatophyta</taxon>
        <taxon>Magnoliopsida</taxon>
        <taxon>eudicotyledons</taxon>
        <taxon>Gunneridae</taxon>
        <taxon>Pentapetalae</taxon>
        <taxon>rosids</taxon>
        <taxon>fabids</taxon>
        <taxon>Fabales</taxon>
        <taxon>Fabaceae</taxon>
        <taxon>Papilionoideae</taxon>
        <taxon>50 kb inversion clade</taxon>
        <taxon>dalbergioids sensu lato</taxon>
        <taxon>Dalbergieae</taxon>
        <taxon>Pterocarpus clade</taxon>
        <taxon>Arachis</taxon>
    </lineage>
</organism>
<name>A0A445AQZ2_ARAHY</name>
<feature type="domain" description="MULE transposase" evidence="1">
    <location>
        <begin position="34"/>
        <end position="120"/>
    </location>
</feature>
<gene>
    <name evidence="2" type="ORF">Ahy_B01g053018</name>
</gene>
<reference evidence="2 3" key="1">
    <citation type="submission" date="2019-01" db="EMBL/GenBank/DDBJ databases">
        <title>Sequencing of cultivated peanut Arachis hypogaea provides insights into genome evolution and oil improvement.</title>
        <authorList>
            <person name="Chen X."/>
        </authorList>
    </citation>
    <scope>NUCLEOTIDE SEQUENCE [LARGE SCALE GENOMIC DNA]</scope>
    <source>
        <strain evidence="3">cv. Fuhuasheng</strain>
        <tissue evidence="2">Leaves</tissue>
    </source>
</reference>
<dbReference type="InterPro" id="IPR018289">
    <property type="entry name" value="MULE_transposase_dom"/>
</dbReference>
<accession>A0A445AQZ2</accession>
<dbReference type="EMBL" id="SDMP01000011">
    <property type="protein sequence ID" value="RYR28832.1"/>
    <property type="molecule type" value="Genomic_DNA"/>
</dbReference>
<evidence type="ECO:0000313" key="2">
    <source>
        <dbReference type="EMBL" id="RYR28832.1"/>
    </source>
</evidence>
<dbReference type="AlphaFoldDB" id="A0A445AQZ2"/>
<evidence type="ECO:0000259" key="1">
    <source>
        <dbReference type="Pfam" id="PF10551"/>
    </source>
</evidence>
<dbReference type="PANTHER" id="PTHR47718">
    <property type="entry name" value="OS01G0519700 PROTEIN"/>
    <property type="match status" value="1"/>
</dbReference>
<dbReference type="STRING" id="3818.A0A445AQZ2"/>
<evidence type="ECO:0000313" key="3">
    <source>
        <dbReference type="Proteomes" id="UP000289738"/>
    </source>
</evidence>
<sequence length="148" mass="16914">MLMALYNLTEDRMLANMFWADGGSRLDYQYFGDVLAFDLTYKKYKYNRPLVIFSGSNNHKQATIFGFGLVLDETIGSYTWLLKSLLEVICQKMPSVVVTDGDEAMREVVRVVFPRATHQLLVREIELRKFRTDESASTPGRPSNTSGE</sequence>
<protein>
    <recommendedName>
        <fullName evidence="1">MULE transposase domain-containing protein</fullName>
    </recommendedName>
</protein>
<comment type="caution">
    <text evidence="2">The sequence shown here is derived from an EMBL/GenBank/DDBJ whole genome shotgun (WGS) entry which is preliminary data.</text>
</comment>
<dbReference type="PANTHER" id="PTHR47718:SF13">
    <property type="entry name" value="OS09G0290500 PROTEIN"/>
    <property type="match status" value="1"/>
</dbReference>
<dbReference type="Pfam" id="PF10551">
    <property type="entry name" value="MULE"/>
    <property type="match status" value="1"/>
</dbReference>
<proteinExistence type="predicted"/>
<keyword evidence="3" id="KW-1185">Reference proteome</keyword>
<dbReference type="Proteomes" id="UP000289738">
    <property type="component" value="Chromosome B01"/>
</dbReference>